<proteinExistence type="predicted"/>
<gene>
    <name evidence="7" type="ORF">EAH80_19450</name>
</gene>
<dbReference type="EMBL" id="RCZG01000008">
    <property type="protein sequence ID" value="TPG32449.1"/>
    <property type="molecule type" value="Genomic_DNA"/>
</dbReference>
<organism evidence="7 8">
    <name type="scientific">Mycolicibacterium hodleri</name>
    <dbReference type="NCBI Taxonomy" id="49897"/>
    <lineage>
        <taxon>Bacteria</taxon>
        <taxon>Bacillati</taxon>
        <taxon>Actinomycetota</taxon>
        <taxon>Actinomycetes</taxon>
        <taxon>Mycobacteriales</taxon>
        <taxon>Mycobacteriaceae</taxon>
        <taxon>Mycolicibacterium</taxon>
    </lineage>
</organism>
<dbReference type="Pfam" id="PF03626">
    <property type="entry name" value="COX4_pro"/>
    <property type="match status" value="1"/>
</dbReference>
<reference evidence="7 8" key="1">
    <citation type="journal article" date="2019" name="Environ. Microbiol.">
        <title>Species interactions and distinct microbial communities in high Arctic permafrost affected cryosols are associated with the CH4 and CO2 gas fluxes.</title>
        <authorList>
            <person name="Altshuler I."/>
            <person name="Hamel J."/>
            <person name="Turney S."/>
            <person name="Magnuson E."/>
            <person name="Levesque R."/>
            <person name="Greer C."/>
            <person name="Whyte L.G."/>
        </authorList>
    </citation>
    <scope>NUCLEOTIDE SEQUENCE [LARGE SCALE GENOMIC DNA]</scope>
    <source>
        <strain evidence="7 8">S5.20</strain>
    </source>
</reference>
<comment type="caution">
    <text evidence="7">The sequence shown here is derived from an EMBL/GenBank/DDBJ whole genome shotgun (WGS) entry which is preliminary data.</text>
</comment>
<evidence type="ECO:0000256" key="5">
    <source>
        <dbReference type="ARBA" id="ARBA00023136"/>
    </source>
</evidence>
<evidence type="ECO:0000313" key="8">
    <source>
        <dbReference type="Proteomes" id="UP000320095"/>
    </source>
</evidence>
<sequence length="102" mass="11028">MAVTTEPSTVRSFADLLKCSATVVWILLISATALSWALGTHHGIVDDPTAASLIILAIAFIKIRFIGLYFMDLKDAPLALRALIEAWCLIVFCLTAAFYLAG</sequence>
<dbReference type="Proteomes" id="UP000320095">
    <property type="component" value="Unassembled WGS sequence"/>
</dbReference>
<keyword evidence="3 6" id="KW-0812">Transmembrane</keyword>
<keyword evidence="5 6" id="KW-0472">Membrane</keyword>
<protein>
    <recommendedName>
        <fullName evidence="9">Prokaryotic cytochrome C oxidase subunit IV family protein</fullName>
    </recommendedName>
</protein>
<name>A0A502E666_9MYCO</name>
<evidence type="ECO:0000256" key="2">
    <source>
        <dbReference type="ARBA" id="ARBA00022475"/>
    </source>
</evidence>
<dbReference type="GO" id="GO:0005886">
    <property type="term" value="C:plasma membrane"/>
    <property type="evidence" value="ECO:0007669"/>
    <property type="project" value="UniProtKB-SubCell"/>
</dbReference>
<evidence type="ECO:0000256" key="6">
    <source>
        <dbReference type="SAM" id="Phobius"/>
    </source>
</evidence>
<keyword evidence="8" id="KW-1185">Reference proteome</keyword>
<evidence type="ECO:0000256" key="3">
    <source>
        <dbReference type="ARBA" id="ARBA00022692"/>
    </source>
</evidence>
<comment type="subcellular location">
    <subcellularLocation>
        <location evidence="1">Cell membrane</location>
        <topology evidence="1">Multi-pass membrane protein</topology>
    </subcellularLocation>
</comment>
<feature type="transmembrane region" description="Helical" evidence="6">
    <location>
        <begin position="16"/>
        <end position="38"/>
    </location>
</feature>
<evidence type="ECO:0008006" key="9">
    <source>
        <dbReference type="Google" id="ProtNLM"/>
    </source>
</evidence>
<keyword evidence="4 6" id="KW-1133">Transmembrane helix</keyword>
<keyword evidence="2" id="KW-1003">Cell membrane</keyword>
<evidence type="ECO:0000256" key="1">
    <source>
        <dbReference type="ARBA" id="ARBA00004651"/>
    </source>
</evidence>
<accession>A0A502E666</accession>
<dbReference type="InterPro" id="IPR005171">
    <property type="entry name" value="Cyt_c_oxidase_su4_prok"/>
</dbReference>
<feature type="transmembrane region" description="Helical" evidence="6">
    <location>
        <begin position="50"/>
        <end position="70"/>
    </location>
</feature>
<feature type="transmembrane region" description="Helical" evidence="6">
    <location>
        <begin position="82"/>
        <end position="101"/>
    </location>
</feature>
<dbReference type="AlphaFoldDB" id="A0A502E666"/>
<evidence type="ECO:0000313" key="7">
    <source>
        <dbReference type="EMBL" id="TPG32449.1"/>
    </source>
</evidence>
<evidence type="ECO:0000256" key="4">
    <source>
        <dbReference type="ARBA" id="ARBA00022989"/>
    </source>
</evidence>